<name>A0AB39RDE9_9ACTN</name>
<evidence type="ECO:0000313" key="2">
    <source>
        <dbReference type="EMBL" id="XDQ50974.1"/>
    </source>
</evidence>
<organism evidence="2">
    <name type="scientific">Streptomyces sp. R41</name>
    <dbReference type="NCBI Taxonomy" id="3238632"/>
    <lineage>
        <taxon>Bacteria</taxon>
        <taxon>Bacillati</taxon>
        <taxon>Actinomycetota</taxon>
        <taxon>Actinomycetes</taxon>
        <taxon>Kitasatosporales</taxon>
        <taxon>Streptomycetaceae</taxon>
        <taxon>Streptomyces</taxon>
    </lineage>
</organism>
<proteinExistence type="predicted"/>
<dbReference type="RefSeq" id="WP_369244322.1">
    <property type="nucleotide sequence ID" value="NZ_CP163443.1"/>
</dbReference>
<dbReference type="EMBL" id="CP163443">
    <property type="protein sequence ID" value="XDQ50974.1"/>
    <property type="molecule type" value="Genomic_DNA"/>
</dbReference>
<evidence type="ECO:0000256" key="1">
    <source>
        <dbReference type="SAM" id="MobiDB-lite"/>
    </source>
</evidence>
<dbReference type="AlphaFoldDB" id="A0AB39RDE9"/>
<feature type="compositionally biased region" description="Basic residues" evidence="1">
    <location>
        <begin position="289"/>
        <end position="299"/>
    </location>
</feature>
<protein>
    <submittedName>
        <fullName evidence="2">Uncharacterized protein</fullName>
    </submittedName>
</protein>
<gene>
    <name evidence="2" type="ORF">AB5J53_04340</name>
</gene>
<sequence>MTAVTERHRQSGGVRLIDGEPWEIEITEPGEAREPYRTALVRAGDPKPRGFRRADTGPFTPTYADLDHTLGFLGLVRGGPERSGDLEVGKMLELFRWYYVRDEDLAARRAAVELALSRGVEALSVTLPVAEAGQLRQALLDTMGRLGDPFRTEELADLAAAIDAADGVRVLLPVLQATHLPSELRGNRYGEPDEEVSPELNRLAELIEQGQFTSGRWQSVRQPLRDALRDALSLPGAEGLAARDELLDVVERFARAHRSATRADDTEQQRLQALLNPAPEDAVAPPAPRARRRWSFPRR</sequence>
<feature type="region of interest" description="Disordered" evidence="1">
    <location>
        <begin position="276"/>
        <end position="299"/>
    </location>
</feature>
<reference evidence="2" key="1">
    <citation type="submission" date="2024-07" db="EMBL/GenBank/DDBJ databases">
        <authorList>
            <person name="Yu S.T."/>
        </authorList>
    </citation>
    <scope>NUCLEOTIDE SEQUENCE</scope>
    <source>
        <strain evidence="2">R41</strain>
    </source>
</reference>
<accession>A0AB39RDE9</accession>